<name>A0ABD3RL95_9LAMI</name>
<comment type="caution">
    <text evidence="1">The sequence shown here is derived from an EMBL/GenBank/DDBJ whole genome shotgun (WGS) entry which is preliminary data.</text>
</comment>
<evidence type="ECO:0000313" key="2">
    <source>
        <dbReference type="Proteomes" id="UP001634393"/>
    </source>
</evidence>
<proteinExistence type="predicted"/>
<dbReference type="AlphaFoldDB" id="A0ABD3RL95"/>
<reference evidence="1 2" key="1">
    <citation type="submission" date="2024-12" db="EMBL/GenBank/DDBJ databases">
        <title>The unique morphological basis and parallel evolutionary history of personate flowers in Penstemon.</title>
        <authorList>
            <person name="Depatie T.H."/>
            <person name="Wessinger C.A."/>
        </authorList>
    </citation>
    <scope>NUCLEOTIDE SEQUENCE [LARGE SCALE GENOMIC DNA]</scope>
    <source>
        <strain evidence="1">WTNN_2</strain>
        <tissue evidence="1">Leaf</tissue>
    </source>
</reference>
<dbReference type="EMBL" id="JBJXBP010000008">
    <property type="protein sequence ID" value="KAL3813670.1"/>
    <property type="molecule type" value="Genomic_DNA"/>
</dbReference>
<protein>
    <submittedName>
        <fullName evidence="1">Uncharacterized protein</fullName>
    </submittedName>
</protein>
<gene>
    <name evidence="1" type="ORF">ACJIZ3_014938</name>
</gene>
<evidence type="ECO:0000313" key="1">
    <source>
        <dbReference type="EMBL" id="KAL3813670.1"/>
    </source>
</evidence>
<accession>A0ABD3RL95</accession>
<dbReference type="Proteomes" id="UP001634393">
    <property type="component" value="Unassembled WGS sequence"/>
</dbReference>
<keyword evidence="2" id="KW-1185">Reference proteome</keyword>
<sequence length="516" mass="58149">MKIPHIIIISQKKYLLLLDRLKDFDNAFLVVDSVNTLENFTVLTPTHLPHHLIIILLPFNTKHSSKTVKKINTKLKTKTVYLVVLLLDERKLRQGRDAAEVSSGDGGYKKVNLDPTLPDEILLLLVSLGLRINTWSNIAIGIARVATALGASTMPEILPSHGQHDNRRYTCSLEYPNLESSRNPLISIAPQNVTSPSPCEKCISPVLRFAPSTNTGRYTFEPLLRFLMSQFPPFSLPGIVLAASLAILSQSGVPSLIYIHQVIHFYHAIFRSLPGVLNAKPHITLVSEGQFLQVLFPFCSIYSAIPLKAQFQLFQVKRHNNNKVYQVEDPNCISRQQEDHPVHSDNEPETIYLKMSHEDYCVLTVDRSKVFTSSAELSSKTAPPVQSTISTLNNSPVLISATGDMFVDNLFDGPLPSLSLMSDDIGKLGIFDRCKYCTTKEAKLTYNRRIRVLDVFGSVLFCYAATTEINHLDPENLSRSHLRHGRYVGVPSIVERKLLLRWLLLYIYRHHHFSTM</sequence>
<organism evidence="1 2">
    <name type="scientific">Penstemon smallii</name>
    <dbReference type="NCBI Taxonomy" id="265156"/>
    <lineage>
        <taxon>Eukaryota</taxon>
        <taxon>Viridiplantae</taxon>
        <taxon>Streptophyta</taxon>
        <taxon>Embryophyta</taxon>
        <taxon>Tracheophyta</taxon>
        <taxon>Spermatophyta</taxon>
        <taxon>Magnoliopsida</taxon>
        <taxon>eudicotyledons</taxon>
        <taxon>Gunneridae</taxon>
        <taxon>Pentapetalae</taxon>
        <taxon>asterids</taxon>
        <taxon>lamiids</taxon>
        <taxon>Lamiales</taxon>
        <taxon>Plantaginaceae</taxon>
        <taxon>Cheloneae</taxon>
        <taxon>Penstemon</taxon>
    </lineage>
</organism>